<evidence type="ECO:0000313" key="2">
    <source>
        <dbReference type="Proteomes" id="UP000199421"/>
    </source>
</evidence>
<dbReference type="RefSeq" id="WP_262496873.1">
    <property type="nucleotide sequence ID" value="NZ_FOAF01000001.1"/>
</dbReference>
<dbReference type="Proteomes" id="UP000199421">
    <property type="component" value="Unassembled WGS sequence"/>
</dbReference>
<dbReference type="AlphaFoldDB" id="A0A1H7IFU4"/>
<gene>
    <name evidence="1" type="ORF">SAMN05661044_00684</name>
</gene>
<dbReference type="EMBL" id="FOAF01000001">
    <property type="protein sequence ID" value="SEK61194.1"/>
    <property type="molecule type" value="Genomic_DNA"/>
</dbReference>
<keyword evidence="2" id="KW-1185">Reference proteome</keyword>
<organism evidence="1 2">
    <name type="scientific">Olivibacter domesticus</name>
    <name type="common">Pseudosphingobacterium domesticum</name>
    <dbReference type="NCBI Taxonomy" id="407022"/>
    <lineage>
        <taxon>Bacteria</taxon>
        <taxon>Pseudomonadati</taxon>
        <taxon>Bacteroidota</taxon>
        <taxon>Sphingobacteriia</taxon>
        <taxon>Sphingobacteriales</taxon>
        <taxon>Sphingobacteriaceae</taxon>
        <taxon>Olivibacter</taxon>
    </lineage>
</organism>
<reference evidence="2" key="1">
    <citation type="submission" date="2016-10" db="EMBL/GenBank/DDBJ databases">
        <authorList>
            <person name="Varghese N."/>
            <person name="Submissions S."/>
        </authorList>
    </citation>
    <scope>NUCLEOTIDE SEQUENCE [LARGE SCALE GENOMIC DNA]</scope>
    <source>
        <strain evidence="2">DSM 18733</strain>
    </source>
</reference>
<proteinExistence type="predicted"/>
<name>A0A1H7IFU4_OLID1</name>
<sequence length="40" mass="4758">MNKKKLKQWAIFKFLLANEGSSVGKYRQTNNRDLQSSIWE</sequence>
<protein>
    <submittedName>
        <fullName evidence="1">Uncharacterized protein</fullName>
    </submittedName>
</protein>
<evidence type="ECO:0000313" key="1">
    <source>
        <dbReference type="EMBL" id="SEK61194.1"/>
    </source>
</evidence>
<accession>A0A1H7IFU4</accession>